<name>A0ABQ5RYC8_9CHLO</name>
<gene>
    <name evidence="2" type="ORF">VaNZ11_004762</name>
</gene>
<sequence>MNINMSGPALPWGNAPQSETRDAQQQDQATQAPGNVQDGKNEFLKLDALGIAVGGRVEVKWQVEPDGEEAYFRWWGGTIVGPSNQQDVKRPGAPVYELLYDAHDDFEQERGHVVFTGEHKLSQLDQTDELAWRREGDEWDDYCDEDEGSEGAEDEGEGITTEGEVLYTMDDVHRMVQEDFAGQDMDELERQALQSLEPSKRIAVAAEFRDFADNLNEFLRERCGSGGVVTADDIKLFMESRAKRRRI</sequence>
<reference evidence="2 3" key="1">
    <citation type="journal article" date="2023" name="IScience">
        <title>Expanded male sex-determining region conserved during the evolution of homothallism in the green alga Volvox.</title>
        <authorList>
            <person name="Yamamoto K."/>
            <person name="Matsuzaki R."/>
            <person name="Mahakham W."/>
            <person name="Heman W."/>
            <person name="Sekimoto H."/>
            <person name="Kawachi M."/>
            <person name="Minakuchi Y."/>
            <person name="Toyoda A."/>
            <person name="Nozaki H."/>
        </authorList>
    </citation>
    <scope>NUCLEOTIDE SEQUENCE [LARGE SCALE GENOMIC DNA]</scope>
    <source>
        <strain evidence="2 3">NIES-4468</strain>
    </source>
</reference>
<comment type="caution">
    <text evidence="2">The sequence shown here is derived from an EMBL/GenBank/DDBJ whole genome shotgun (WGS) entry which is preliminary data.</text>
</comment>
<feature type="compositionally biased region" description="Acidic residues" evidence="1">
    <location>
        <begin position="140"/>
        <end position="157"/>
    </location>
</feature>
<feature type="region of interest" description="Disordered" evidence="1">
    <location>
        <begin position="140"/>
        <end position="160"/>
    </location>
</feature>
<proteinExistence type="predicted"/>
<feature type="region of interest" description="Disordered" evidence="1">
    <location>
        <begin position="1"/>
        <end position="39"/>
    </location>
</feature>
<organism evidence="2 3">
    <name type="scientific">Volvox africanus</name>
    <dbReference type="NCBI Taxonomy" id="51714"/>
    <lineage>
        <taxon>Eukaryota</taxon>
        <taxon>Viridiplantae</taxon>
        <taxon>Chlorophyta</taxon>
        <taxon>core chlorophytes</taxon>
        <taxon>Chlorophyceae</taxon>
        <taxon>CS clade</taxon>
        <taxon>Chlamydomonadales</taxon>
        <taxon>Volvocaceae</taxon>
        <taxon>Volvox</taxon>
    </lineage>
</organism>
<dbReference type="EMBL" id="BSDZ01000011">
    <property type="protein sequence ID" value="GLI62179.1"/>
    <property type="molecule type" value="Genomic_DNA"/>
</dbReference>
<accession>A0ABQ5RYC8</accession>
<protein>
    <submittedName>
        <fullName evidence="2">Uncharacterized protein</fullName>
    </submittedName>
</protein>
<evidence type="ECO:0000256" key="1">
    <source>
        <dbReference type="SAM" id="MobiDB-lite"/>
    </source>
</evidence>
<dbReference type="Proteomes" id="UP001165090">
    <property type="component" value="Unassembled WGS sequence"/>
</dbReference>
<evidence type="ECO:0000313" key="2">
    <source>
        <dbReference type="EMBL" id="GLI62179.1"/>
    </source>
</evidence>
<keyword evidence="3" id="KW-1185">Reference proteome</keyword>
<evidence type="ECO:0000313" key="3">
    <source>
        <dbReference type="Proteomes" id="UP001165090"/>
    </source>
</evidence>